<evidence type="ECO:0008006" key="4">
    <source>
        <dbReference type="Google" id="ProtNLM"/>
    </source>
</evidence>
<dbReference type="InterPro" id="IPR000683">
    <property type="entry name" value="Gfo/Idh/MocA-like_OxRdtase_N"/>
</dbReference>
<dbReference type="PANTHER" id="PTHR43249:SF1">
    <property type="entry name" value="D-GLUCOSIDE 3-DEHYDROGENASE"/>
    <property type="match status" value="1"/>
</dbReference>
<sequence length="369" mass="40139">MGSNHTGYLTKGDGVPGARLTAVADVTPARIEWAKASLGDGVARFDTPEAMIESGEIDAVIIATPHYFHPPVAIAAFEAGLHVMSEKPAGVYTNQVKQMNAAAEKAGTVFSLMLNQRARGHTRKLKELVASGELGEIQRTNYIITSWFRAQSYYDSGGWRATWGGEGGGVLANQCPHNLDLWQWICGMPSRMRSFCYFGKHHNIEVEDDVTAFVEYPNGATGVFVTTTGDAPGTNRLEITGDRGKVVAENGKITFHRTEESASKFLREWPNGFGSPGVWTCDVPPARGDGGHITITKNWVQSIRDGGKTELMAPGLDGINSVELFNAMLLSTWTDSWIDIPVDGDLYLEELQKRAKASKAKDTGEAKTM</sequence>
<dbReference type="Pfam" id="PF22725">
    <property type="entry name" value="GFO_IDH_MocA_C3"/>
    <property type="match status" value="1"/>
</dbReference>
<dbReference type="AlphaFoldDB" id="A0A382FQR8"/>
<reference evidence="3" key="1">
    <citation type="submission" date="2018-05" db="EMBL/GenBank/DDBJ databases">
        <authorList>
            <person name="Lanie J.A."/>
            <person name="Ng W.-L."/>
            <person name="Kazmierczak K.M."/>
            <person name="Andrzejewski T.M."/>
            <person name="Davidsen T.M."/>
            <person name="Wayne K.J."/>
            <person name="Tettelin H."/>
            <person name="Glass J.I."/>
            <person name="Rusch D."/>
            <person name="Podicherti R."/>
            <person name="Tsui H.-C.T."/>
            <person name="Winkler M.E."/>
        </authorList>
    </citation>
    <scope>NUCLEOTIDE SEQUENCE</scope>
</reference>
<dbReference type="SUPFAM" id="SSF51735">
    <property type="entry name" value="NAD(P)-binding Rossmann-fold domains"/>
    <property type="match status" value="1"/>
</dbReference>
<dbReference type="Pfam" id="PF01408">
    <property type="entry name" value="GFO_IDH_MocA"/>
    <property type="match status" value="1"/>
</dbReference>
<evidence type="ECO:0000259" key="1">
    <source>
        <dbReference type="Pfam" id="PF01408"/>
    </source>
</evidence>
<dbReference type="PANTHER" id="PTHR43249">
    <property type="entry name" value="UDP-N-ACETYL-2-AMINO-2-DEOXY-D-GLUCURONATE OXIDASE"/>
    <property type="match status" value="1"/>
</dbReference>
<accession>A0A382FQR8</accession>
<feature type="domain" description="GFO/IDH/MocA-like oxidoreductase" evidence="2">
    <location>
        <begin position="123"/>
        <end position="246"/>
    </location>
</feature>
<evidence type="ECO:0000313" key="3">
    <source>
        <dbReference type="EMBL" id="SVB64972.1"/>
    </source>
</evidence>
<feature type="domain" description="Gfo/Idh/MocA-like oxidoreductase N-terminal" evidence="1">
    <location>
        <begin position="15"/>
        <end position="111"/>
    </location>
</feature>
<proteinExistence type="predicted"/>
<gene>
    <name evidence="3" type="ORF">METZ01_LOCUS217826</name>
</gene>
<dbReference type="InterPro" id="IPR055170">
    <property type="entry name" value="GFO_IDH_MocA-like_dom"/>
</dbReference>
<dbReference type="GO" id="GO:0000166">
    <property type="term" value="F:nucleotide binding"/>
    <property type="evidence" value="ECO:0007669"/>
    <property type="project" value="InterPro"/>
</dbReference>
<protein>
    <recommendedName>
        <fullName evidence="4">Gfo/Idh/MocA-like oxidoreductase N-terminal domain-containing protein</fullName>
    </recommendedName>
</protein>
<dbReference type="EMBL" id="UINC01051157">
    <property type="protein sequence ID" value="SVB64972.1"/>
    <property type="molecule type" value="Genomic_DNA"/>
</dbReference>
<organism evidence="3">
    <name type="scientific">marine metagenome</name>
    <dbReference type="NCBI Taxonomy" id="408172"/>
    <lineage>
        <taxon>unclassified sequences</taxon>
        <taxon>metagenomes</taxon>
        <taxon>ecological metagenomes</taxon>
    </lineage>
</organism>
<evidence type="ECO:0000259" key="2">
    <source>
        <dbReference type="Pfam" id="PF22725"/>
    </source>
</evidence>
<dbReference type="Gene3D" id="3.30.360.10">
    <property type="entry name" value="Dihydrodipicolinate Reductase, domain 2"/>
    <property type="match status" value="1"/>
</dbReference>
<dbReference type="InterPro" id="IPR036291">
    <property type="entry name" value="NAD(P)-bd_dom_sf"/>
</dbReference>
<name>A0A382FQR8_9ZZZZ</name>
<dbReference type="InterPro" id="IPR052515">
    <property type="entry name" value="Gfo/Idh/MocA_Oxidoreductase"/>
</dbReference>
<dbReference type="Gene3D" id="3.40.50.720">
    <property type="entry name" value="NAD(P)-binding Rossmann-like Domain"/>
    <property type="match status" value="1"/>
</dbReference>
<feature type="non-terminal residue" evidence="3">
    <location>
        <position position="369"/>
    </location>
</feature>
<dbReference type="SUPFAM" id="SSF55347">
    <property type="entry name" value="Glyceraldehyde-3-phosphate dehydrogenase-like, C-terminal domain"/>
    <property type="match status" value="1"/>
</dbReference>